<dbReference type="AlphaFoldDB" id="A0A9D4FR51"/>
<evidence type="ECO:0000313" key="1">
    <source>
        <dbReference type="EMBL" id="KAH3803934.1"/>
    </source>
</evidence>
<dbReference type="Proteomes" id="UP000828390">
    <property type="component" value="Unassembled WGS sequence"/>
</dbReference>
<evidence type="ECO:0000313" key="2">
    <source>
        <dbReference type="Proteomes" id="UP000828390"/>
    </source>
</evidence>
<sequence>MGSCAVTANASGTYSSFCYPKFWLHEVRDRVSCTMEMPESRDDDCRWFMCCDCKYPITDSCSSDSRVF</sequence>
<keyword evidence="2" id="KW-1185">Reference proteome</keyword>
<protein>
    <submittedName>
        <fullName evidence="1">Uncharacterized protein</fullName>
    </submittedName>
</protein>
<dbReference type="EMBL" id="JAIWYP010000006">
    <property type="protein sequence ID" value="KAH3803934.1"/>
    <property type="molecule type" value="Genomic_DNA"/>
</dbReference>
<organism evidence="1 2">
    <name type="scientific">Dreissena polymorpha</name>
    <name type="common">Zebra mussel</name>
    <name type="synonym">Mytilus polymorpha</name>
    <dbReference type="NCBI Taxonomy" id="45954"/>
    <lineage>
        <taxon>Eukaryota</taxon>
        <taxon>Metazoa</taxon>
        <taxon>Spiralia</taxon>
        <taxon>Lophotrochozoa</taxon>
        <taxon>Mollusca</taxon>
        <taxon>Bivalvia</taxon>
        <taxon>Autobranchia</taxon>
        <taxon>Heteroconchia</taxon>
        <taxon>Euheterodonta</taxon>
        <taxon>Imparidentia</taxon>
        <taxon>Neoheterodontei</taxon>
        <taxon>Myida</taxon>
        <taxon>Dreissenoidea</taxon>
        <taxon>Dreissenidae</taxon>
        <taxon>Dreissena</taxon>
    </lineage>
</organism>
<reference evidence="1" key="1">
    <citation type="journal article" date="2019" name="bioRxiv">
        <title>The Genome of the Zebra Mussel, Dreissena polymorpha: A Resource for Invasive Species Research.</title>
        <authorList>
            <person name="McCartney M.A."/>
            <person name="Auch B."/>
            <person name="Kono T."/>
            <person name="Mallez S."/>
            <person name="Zhang Y."/>
            <person name="Obille A."/>
            <person name="Becker A."/>
            <person name="Abrahante J.E."/>
            <person name="Garbe J."/>
            <person name="Badalamenti J.P."/>
            <person name="Herman A."/>
            <person name="Mangelson H."/>
            <person name="Liachko I."/>
            <person name="Sullivan S."/>
            <person name="Sone E.D."/>
            <person name="Koren S."/>
            <person name="Silverstein K.A.T."/>
            <person name="Beckman K.B."/>
            <person name="Gohl D.M."/>
        </authorList>
    </citation>
    <scope>NUCLEOTIDE SEQUENCE</scope>
    <source>
        <strain evidence="1">Duluth1</strain>
        <tissue evidence="1">Whole animal</tissue>
    </source>
</reference>
<reference evidence="1" key="2">
    <citation type="submission" date="2020-11" db="EMBL/GenBank/DDBJ databases">
        <authorList>
            <person name="McCartney M.A."/>
            <person name="Auch B."/>
            <person name="Kono T."/>
            <person name="Mallez S."/>
            <person name="Becker A."/>
            <person name="Gohl D.M."/>
            <person name="Silverstein K.A.T."/>
            <person name="Koren S."/>
            <person name="Bechman K.B."/>
            <person name="Herman A."/>
            <person name="Abrahante J.E."/>
            <person name="Garbe J."/>
        </authorList>
    </citation>
    <scope>NUCLEOTIDE SEQUENCE</scope>
    <source>
        <strain evidence="1">Duluth1</strain>
        <tissue evidence="1">Whole animal</tissue>
    </source>
</reference>
<gene>
    <name evidence="1" type="ORF">DPMN_132206</name>
</gene>
<name>A0A9D4FR51_DREPO</name>
<comment type="caution">
    <text evidence="1">The sequence shown here is derived from an EMBL/GenBank/DDBJ whole genome shotgun (WGS) entry which is preliminary data.</text>
</comment>
<proteinExistence type="predicted"/>
<accession>A0A9D4FR51</accession>